<evidence type="ECO:0000313" key="2">
    <source>
        <dbReference type="Proteomes" id="UP000299102"/>
    </source>
</evidence>
<dbReference type="AlphaFoldDB" id="A0A4C1W3I0"/>
<keyword evidence="2" id="KW-1185">Reference proteome</keyword>
<evidence type="ECO:0000313" key="1">
    <source>
        <dbReference type="EMBL" id="GBP44635.1"/>
    </source>
</evidence>
<name>A0A4C1W3I0_EUMVA</name>
<dbReference type="Proteomes" id="UP000299102">
    <property type="component" value="Unassembled WGS sequence"/>
</dbReference>
<comment type="caution">
    <text evidence="1">The sequence shown here is derived from an EMBL/GenBank/DDBJ whole genome shotgun (WGS) entry which is preliminary data.</text>
</comment>
<dbReference type="EMBL" id="BGZK01000456">
    <property type="protein sequence ID" value="GBP44635.1"/>
    <property type="molecule type" value="Genomic_DNA"/>
</dbReference>
<accession>A0A4C1W3I0</accession>
<protein>
    <submittedName>
        <fullName evidence="1">Uncharacterized protein</fullName>
    </submittedName>
</protein>
<organism evidence="1 2">
    <name type="scientific">Eumeta variegata</name>
    <name type="common">Bagworm moth</name>
    <name type="synonym">Eumeta japonica</name>
    <dbReference type="NCBI Taxonomy" id="151549"/>
    <lineage>
        <taxon>Eukaryota</taxon>
        <taxon>Metazoa</taxon>
        <taxon>Ecdysozoa</taxon>
        <taxon>Arthropoda</taxon>
        <taxon>Hexapoda</taxon>
        <taxon>Insecta</taxon>
        <taxon>Pterygota</taxon>
        <taxon>Neoptera</taxon>
        <taxon>Endopterygota</taxon>
        <taxon>Lepidoptera</taxon>
        <taxon>Glossata</taxon>
        <taxon>Ditrysia</taxon>
        <taxon>Tineoidea</taxon>
        <taxon>Psychidae</taxon>
        <taxon>Oiketicinae</taxon>
        <taxon>Eumeta</taxon>
    </lineage>
</organism>
<gene>
    <name evidence="1" type="ORF">EVAR_44163_1</name>
</gene>
<proteinExistence type="predicted"/>
<reference evidence="1 2" key="1">
    <citation type="journal article" date="2019" name="Commun. Biol.">
        <title>The bagworm genome reveals a unique fibroin gene that provides high tensile strength.</title>
        <authorList>
            <person name="Kono N."/>
            <person name="Nakamura H."/>
            <person name="Ohtoshi R."/>
            <person name="Tomita M."/>
            <person name="Numata K."/>
            <person name="Arakawa K."/>
        </authorList>
    </citation>
    <scope>NUCLEOTIDE SEQUENCE [LARGE SCALE GENOMIC DNA]</scope>
</reference>
<sequence length="57" mass="6757">MQHQSEGNTRLTNNFRQIRSRKGTNDKLEGILCRTGERDYMREDLSGDMEIGEEKRR</sequence>
<feature type="non-terminal residue" evidence="1">
    <location>
        <position position="57"/>
    </location>
</feature>